<dbReference type="EMBL" id="JAGVWE010000003">
    <property type="protein sequence ID" value="MBS3062893.1"/>
    <property type="molecule type" value="Genomic_DNA"/>
</dbReference>
<feature type="transmembrane region" description="Helical" evidence="7">
    <location>
        <begin position="112"/>
        <end position="135"/>
    </location>
</feature>
<evidence type="ECO:0000256" key="2">
    <source>
        <dbReference type="ARBA" id="ARBA00009784"/>
    </source>
</evidence>
<dbReference type="PANTHER" id="PTHR33508">
    <property type="entry name" value="UPF0056 MEMBRANE PROTEIN YHCE"/>
    <property type="match status" value="1"/>
</dbReference>
<evidence type="ECO:0000256" key="4">
    <source>
        <dbReference type="ARBA" id="ARBA00022692"/>
    </source>
</evidence>
<protein>
    <recommendedName>
        <fullName evidence="7">UPF0056 membrane protein</fullName>
    </recommendedName>
</protein>
<comment type="subcellular location">
    <subcellularLocation>
        <location evidence="1 7">Cell membrane</location>
        <topology evidence="1 7">Multi-pass membrane protein</topology>
    </subcellularLocation>
</comment>
<comment type="caution">
    <text evidence="8">The sequence shown here is derived from an EMBL/GenBank/DDBJ whole genome shotgun (WGS) entry which is preliminary data.</text>
</comment>
<gene>
    <name evidence="8" type="ORF">HA252_05625</name>
    <name evidence="9" type="ORF">J4203_03400</name>
</gene>
<feature type="transmembrane region" description="Helical" evidence="7">
    <location>
        <begin position="147"/>
        <end position="167"/>
    </location>
</feature>
<keyword evidence="6 7" id="KW-0472">Membrane</keyword>
<sequence length="207" mass="22324">MFEFLLLAFVSIFIILDSFANVPIFVALLNKCNGGECTDIVRKAVLIAFTVFVLASFFGNLVFDYLHIKMYSFEIAGGILLFVIALEMLFGLKTQTEFSENEREKALQMEDIAAFPLAMPLIVGPGAITTGVVLANQAGSPQLALEFLGATVLAFVLAYLILSRGAALQERVPHLALKAFARVMGLLLAALAVQLVTNGLAAFLATM</sequence>
<dbReference type="PANTHER" id="PTHR33508:SF1">
    <property type="entry name" value="UPF0056 MEMBRANE PROTEIN YHCE"/>
    <property type="match status" value="1"/>
</dbReference>
<keyword evidence="4 7" id="KW-0812">Transmembrane</keyword>
<dbReference type="Proteomes" id="UP000678237">
    <property type="component" value="Unassembled WGS sequence"/>
</dbReference>
<reference evidence="8" key="1">
    <citation type="journal article" date="2020" name="bioRxiv">
        <title>A rank-normalized archaeal taxonomy based on genome phylogeny resolves widespread incomplete and uneven classifications.</title>
        <authorList>
            <person name="Rinke C."/>
            <person name="Chuvochina M."/>
            <person name="Mussig A.J."/>
            <person name="Chaumeil P.-A."/>
            <person name="Waite D.W."/>
            <person name="Whitman W.B."/>
            <person name="Parks D.H."/>
            <person name="Hugenholtz P."/>
        </authorList>
    </citation>
    <scope>NUCLEOTIDE SEQUENCE</scope>
    <source>
        <strain evidence="8">UBA10219</strain>
    </source>
</reference>
<dbReference type="Pfam" id="PF01914">
    <property type="entry name" value="MarC"/>
    <property type="match status" value="1"/>
</dbReference>
<evidence type="ECO:0000313" key="8">
    <source>
        <dbReference type="EMBL" id="HIH16856.1"/>
    </source>
</evidence>
<dbReference type="Proteomes" id="UP000564964">
    <property type="component" value="Unassembled WGS sequence"/>
</dbReference>
<keyword evidence="5 7" id="KW-1133">Transmembrane helix</keyword>
<reference evidence="9" key="2">
    <citation type="submission" date="2021-03" db="EMBL/GenBank/DDBJ databases">
        <authorList>
            <person name="Jaffe A."/>
        </authorList>
    </citation>
    <scope>NUCLEOTIDE SEQUENCE</scope>
    <source>
        <strain evidence="9">RIFCSPLOWO2_01_FULL_58_19</strain>
    </source>
</reference>
<dbReference type="EMBL" id="DUGH01000131">
    <property type="protein sequence ID" value="HIH16856.1"/>
    <property type="molecule type" value="Genomic_DNA"/>
</dbReference>
<evidence type="ECO:0000256" key="7">
    <source>
        <dbReference type="RuleBase" id="RU362048"/>
    </source>
</evidence>
<dbReference type="AlphaFoldDB" id="A0A7J4JNR4"/>
<feature type="transmembrane region" description="Helical" evidence="7">
    <location>
        <begin position="179"/>
        <end position="205"/>
    </location>
</feature>
<evidence type="ECO:0000256" key="1">
    <source>
        <dbReference type="ARBA" id="ARBA00004651"/>
    </source>
</evidence>
<evidence type="ECO:0000313" key="10">
    <source>
        <dbReference type="Proteomes" id="UP000564964"/>
    </source>
</evidence>
<dbReference type="InterPro" id="IPR002771">
    <property type="entry name" value="Multi_antbiot-R_MarC"/>
</dbReference>
<reference evidence="9" key="3">
    <citation type="submission" date="2021-05" db="EMBL/GenBank/DDBJ databases">
        <title>Protein family content uncovers lineage relationships and bacterial pathway maintenance mechanisms in DPANN archaea.</title>
        <authorList>
            <person name="Castelle C.J."/>
            <person name="Meheust R."/>
            <person name="Jaffe A.L."/>
            <person name="Seitz K."/>
            <person name="Gong X."/>
            <person name="Baker B.J."/>
            <person name="Banfield J.F."/>
        </authorList>
    </citation>
    <scope>NUCLEOTIDE SEQUENCE</scope>
    <source>
        <strain evidence="9">RIFCSPLOWO2_01_FULL_58_19</strain>
    </source>
</reference>
<feature type="transmembrane region" description="Helical" evidence="7">
    <location>
        <begin position="44"/>
        <end position="63"/>
    </location>
</feature>
<feature type="transmembrane region" description="Helical" evidence="7">
    <location>
        <begin position="75"/>
        <end position="92"/>
    </location>
</feature>
<evidence type="ECO:0000313" key="9">
    <source>
        <dbReference type="EMBL" id="MBS3062893.1"/>
    </source>
</evidence>
<evidence type="ECO:0000256" key="3">
    <source>
        <dbReference type="ARBA" id="ARBA00022475"/>
    </source>
</evidence>
<proteinExistence type="inferred from homology"/>
<evidence type="ECO:0000256" key="6">
    <source>
        <dbReference type="ARBA" id="ARBA00023136"/>
    </source>
</evidence>
<name>A0A7J4JNR4_9ARCH</name>
<comment type="similarity">
    <text evidence="2 7">Belongs to the UPF0056 (MarC) family.</text>
</comment>
<dbReference type="GO" id="GO:0005886">
    <property type="term" value="C:plasma membrane"/>
    <property type="evidence" value="ECO:0007669"/>
    <property type="project" value="UniProtKB-SubCell"/>
</dbReference>
<keyword evidence="3" id="KW-1003">Cell membrane</keyword>
<comment type="caution">
    <text evidence="7">Lacks conserved residue(s) required for the propagation of feature annotation.</text>
</comment>
<accession>A0A7J4JNR4</accession>
<organism evidence="8 10">
    <name type="scientific">Candidatus Iainarchaeum sp</name>
    <dbReference type="NCBI Taxonomy" id="3101447"/>
    <lineage>
        <taxon>Archaea</taxon>
        <taxon>Candidatus Iainarchaeota</taxon>
        <taxon>Candidatus Iainarchaeia</taxon>
        <taxon>Candidatus Iainarchaeales</taxon>
        <taxon>Candidatus Iainarchaeaceae</taxon>
        <taxon>Candidatus Iainarchaeum</taxon>
    </lineage>
</organism>
<dbReference type="NCBIfam" id="TIGR00427">
    <property type="entry name" value="NAAT family transporter"/>
    <property type="match status" value="1"/>
</dbReference>
<evidence type="ECO:0000256" key="5">
    <source>
        <dbReference type="ARBA" id="ARBA00022989"/>
    </source>
</evidence>